<dbReference type="PANTHER" id="PTHR23513">
    <property type="entry name" value="INTEGRAL MEMBRANE EFFLUX PROTEIN-RELATED"/>
    <property type="match status" value="1"/>
</dbReference>
<feature type="transmembrane region" description="Helical" evidence="7">
    <location>
        <begin position="300"/>
        <end position="327"/>
    </location>
</feature>
<evidence type="ECO:0000313" key="9">
    <source>
        <dbReference type="Proteomes" id="UP000313066"/>
    </source>
</evidence>
<dbReference type="AlphaFoldDB" id="A0A5N6BVM4"/>
<dbReference type="GO" id="GO:0022857">
    <property type="term" value="F:transmembrane transporter activity"/>
    <property type="evidence" value="ECO:0007669"/>
    <property type="project" value="InterPro"/>
</dbReference>
<dbReference type="InterPro" id="IPR036259">
    <property type="entry name" value="MFS_trans_sf"/>
</dbReference>
<dbReference type="Pfam" id="PF07690">
    <property type="entry name" value="MFS_1"/>
    <property type="match status" value="1"/>
</dbReference>
<organism evidence="8 9">
    <name type="scientific">Microbispora catharanthi</name>
    <dbReference type="NCBI Taxonomy" id="1712871"/>
    <lineage>
        <taxon>Bacteria</taxon>
        <taxon>Bacillati</taxon>
        <taxon>Actinomycetota</taxon>
        <taxon>Actinomycetes</taxon>
        <taxon>Streptosporangiales</taxon>
        <taxon>Streptosporangiaceae</taxon>
        <taxon>Microbispora</taxon>
    </lineage>
</organism>
<feature type="region of interest" description="Disordered" evidence="6">
    <location>
        <begin position="418"/>
        <end position="451"/>
    </location>
</feature>
<dbReference type="GO" id="GO:0005886">
    <property type="term" value="C:plasma membrane"/>
    <property type="evidence" value="ECO:0007669"/>
    <property type="project" value="UniProtKB-SubCell"/>
</dbReference>
<evidence type="ECO:0000313" key="8">
    <source>
        <dbReference type="EMBL" id="KAB8184546.1"/>
    </source>
</evidence>
<evidence type="ECO:0000256" key="2">
    <source>
        <dbReference type="ARBA" id="ARBA00022475"/>
    </source>
</evidence>
<evidence type="ECO:0000256" key="1">
    <source>
        <dbReference type="ARBA" id="ARBA00004651"/>
    </source>
</evidence>
<dbReference type="SUPFAM" id="SSF103473">
    <property type="entry name" value="MFS general substrate transporter"/>
    <property type="match status" value="1"/>
</dbReference>
<evidence type="ECO:0000256" key="6">
    <source>
        <dbReference type="SAM" id="MobiDB-lite"/>
    </source>
</evidence>
<reference evidence="8 9" key="1">
    <citation type="submission" date="2019-10" db="EMBL/GenBank/DDBJ databases">
        <title>Nonomuraea sp. nov., isolated from Phyllanthus amarus.</title>
        <authorList>
            <person name="Klykleung N."/>
            <person name="Tanasupawat S."/>
        </authorList>
    </citation>
    <scope>NUCLEOTIDE SEQUENCE [LARGE SCALE GENOMIC DNA]</scope>
    <source>
        <strain evidence="8 9">CR1-09</strain>
    </source>
</reference>
<dbReference type="RefSeq" id="WP_139575166.1">
    <property type="nucleotide sequence ID" value="NZ_VDMA02000007.1"/>
</dbReference>
<dbReference type="Gene3D" id="1.20.1250.20">
    <property type="entry name" value="MFS general substrate transporter like domains"/>
    <property type="match status" value="1"/>
</dbReference>
<keyword evidence="4 7" id="KW-1133">Transmembrane helix</keyword>
<evidence type="ECO:0000256" key="7">
    <source>
        <dbReference type="SAM" id="Phobius"/>
    </source>
</evidence>
<evidence type="ECO:0000256" key="3">
    <source>
        <dbReference type="ARBA" id="ARBA00022692"/>
    </source>
</evidence>
<keyword evidence="9" id="KW-1185">Reference proteome</keyword>
<dbReference type="EMBL" id="VDMA02000007">
    <property type="protein sequence ID" value="KAB8184546.1"/>
    <property type="molecule type" value="Genomic_DNA"/>
</dbReference>
<feature type="transmembrane region" description="Helical" evidence="7">
    <location>
        <begin position="231"/>
        <end position="251"/>
    </location>
</feature>
<keyword evidence="3 7" id="KW-0812">Transmembrane</keyword>
<accession>A0A5N6BVM4</accession>
<comment type="subcellular location">
    <subcellularLocation>
        <location evidence="1">Cell membrane</location>
        <topology evidence="1">Multi-pass membrane protein</topology>
    </subcellularLocation>
</comment>
<comment type="caution">
    <text evidence="8">The sequence shown here is derived from an EMBL/GenBank/DDBJ whole genome shotgun (WGS) entry which is preliminary data.</text>
</comment>
<evidence type="ECO:0000256" key="4">
    <source>
        <dbReference type="ARBA" id="ARBA00022989"/>
    </source>
</evidence>
<keyword evidence="5 7" id="KW-0472">Membrane</keyword>
<dbReference type="CDD" id="cd06173">
    <property type="entry name" value="MFS_MefA_like"/>
    <property type="match status" value="1"/>
</dbReference>
<name>A0A5N6BVM4_9ACTN</name>
<gene>
    <name evidence="8" type="ORF">FH610_015750</name>
</gene>
<proteinExistence type="predicted"/>
<feature type="transmembrane region" description="Helical" evidence="7">
    <location>
        <begin position="167"/>
        <end position="191"/>
    </location>
</feature>
<dbReference type="Proteomes" id="UP000313066">
    <property type="component" value="Unassembled WGS sequence"/>
</dbReference>
<feature type="transmembrane region" description="Helical" evidence="7">
    <location>
        <begin position="82"/>
        <end position="102"/>
    </location>
</feature>
<keyword evidence="2" id="KW-1003">Cell membrane</keyword>
<dbReference type="PANTHER" id="PTHR23513:SF6">
    <property type="entry name" value="MAJOR FACILITATOR SUPERFAMILY ASSOCIATED DOMAIN-CONTAINING PROTEIN"/>
    <property type="match status" value="1"/>
</dbReference>
<feature type="transmembrane region" description="Helical" evidence="7">
    <location>
        <begin position="258"/>
        <end position="280"/>
    </location>
</feature>
<dbReference type="InterPro" id="IPR011701">
    <property type="entry name" value="MFS"/>
</dbReference>
<sequence length="451" mass="47764">MHGVARRPGRPKLGRNFGLLWSGSVISLVGTVNTTVAVPLVALMLTGSAFDAGLTGFAGTLPRLVMHIPAGFIADRVDRRKVLAFAQLGRFVVAVSVGFALLSGNCTIEWLIVGVVLEGSFAAFFEIAEMSIVSQVVRRDDLDEASARNEGRNFVATLSGRPLGGALSALGAGFPFFAAAGALLVSTGLFYRLGRRDPLVPLPPRDRTTGFRRRALVGFGILRDDPLLRRTVAICALTNFLFQVVTLDMIVMARQDQVSPALVGVLLAASGVGGLLGASFAPRLLGWLKQPGRAVSACVISWWFALCLFAAVHHPLGWLLAWAAVGFTGSQMSVLRGTYQATVVRPEWQGLVSGFNQFLTHGAVFPLAHIFGGGAIEALGPTTIAVATAGTATALLVLNIARGWHNLQWSDQSLHKPGQAPLCREGSDRSIGPWLSGSALSRRSSPARVPS</sequence>
<protein>
    <submittedName>
        <fullName evidence="8">MFS transporter</fullName>
    </submittedName>
</protein>
<evidence type="ECO:0000256" key="5">
    <source>
        <dbReference type="ARBA" id="ARBA00023136"/>
    </source>
</evidence>